<dbReference type="SUPFAM" id="SSF53756">
    <property type="entry name" value="UDP-Glycosyltransferase/glycogen phosphorylase"/>
    <property type="match status" value="1"/>
</dbReference>
<dbReference type="CDD" id="cd03809">
    <property type="entry name" value="GT4_MtfB-like"/>
    <property type="match status" value="1"/>
</dbReference>
<feature type="domain" description="Glycosyltransferase subfamily 4-like N-terminal" evidence="3">
    <location>
        <begin position="20"/>
        <end position="191"/>
    </location>
</feature>
<protein>
    <submittedName>
        <fullName evidence="4">D-inositol 3-phosphate glycosyltransferase</fullName>
        <ecNumber evidence="4">2.4.1.250</ecNumber>
    </submittedName>
</protein>
<evidence type="ECO:0000259" key="3">
    <source>
        <dbReference type="Pfam" id="PF13439"/>
    </source>
</evidence>
<keyword evidence="5" id="KW-1185">Reference proteome</keyword>
<dbReference type="GO" id="GO:0009103">
    <property type="term" value="P:lipopolysaccharide biosynthetic process"/>
    <property type="evidence" value="ECO:0007669"/>
    <property type="project" value="TreeGrafter"/>
</dbReference>
<proteinExistence type="predicted"/>
<evidence type="ECO:0000259" key="2">
    <source>
        <dbReference type="Pfam" id="PF00534"/>
    </source>
</evidence>
<dbReference type="EMBL" id="BLTE01000015">
    <property type="protein sequence ID" value="GFK95205.1"/>
    <property type="molecule type" value="Genomic_DNA"/>
</dbReference>
<dbReference type="AlphaFoldDB" id="A0A6V8M470"/>
<comment type="caution">
    <text evidence="4">The sequence shown here is derived from an EMBL/GenBank/DDBJ whole genome shotgun (WGS) entry which is preliminary data.</text>
</comment>
<dbReference type="Pfam" id="PF00534">
    <property type="entry name" value="Glycos_transf_1"/>
    <property type="match status" value="1"/>
</dbReference>
<dbReference type="Pfam" id="PF13439">
    <property type="entry name" value="Glyco_transf_4"/>
    <property type="match status" value="1"/>
</dbReference>
<organism evidence="4 5">
    <name type="scientific">Fundidesulfovibrio magnetotacticus</name>
    <dbReference type="NCBI Taxonomy" id="2730080"/>
    <lineage>
        <taxon>Bacteria</taxon>
        <taxon>Pseudomonadati</taxon>
        <taxon>Thermodesulfobacteriota</taxon>
        <taxon>Desulfovibrionia</taxon>
        <taxon>Desulfovibrionales</taxon>
        <taxon>Desulfovibrionaceae</taxon>
        <taxon>Fundidesulfovibrio</taxon>
    </lineage>
</organism>
<gene>
    <name evidence="4" type="primary">mshA_5</name>
    <name evidence="4" type="ORF">NNJEOMEG_03063</name>
</gene>
<reference evidence="4 5" key="2">
    <citation type="submission" date="2020-05" db="EMBL/GenBank/DDBJ databases">
        <title>Draft genome sequence of Desulfovibrio sp. strainFSS-1.</title>
        <authorList>
            <person name="Shimoshige H."/>
            <person name="Kobayashi H."/>
            <person name="Maekawa T."/>
        </authorList>
    </citation>
    <scope>NUCLEOTIDE SEQUENCE [LARGE SCALE GENOMIC DNA]</scope>
    <source>
        <strain evidence="4 5">SIID29052-01</strain>
    </source>
</reference>
<feature type="domain" description="Glycosyl transferase family 1" evidence="2">
    <location>
        <begin position="201"/>
        <end position="348"/>
    </location>
</feature>
<keyword evidence="4" id="KW-0328">Glycosyltransferase</keyword>
<sequence length="378" mass="41691">MARKLRLIVNALPLTGVNTGIGRYLRCLYEAFQKKHGGDFEIAWFDGRRALPHMPPPGSGVSGRSRLAKLLWKLPPLAGLAVRLAVHARREAAFRRAARGFDLYHEAAFFPFAAPRGVRTVFTVHDLSLIRHPEHHPRERVLYFELFFRRRLEKVSRFLAVSEFTRREMADVLAIPPGRVDITHNAIDPQRFRPSPGASRVPGLDPGEPYFLFLGTNDPRKNPHVIPKALARSGLKTPLVLAGWSGWSGEEKAAGRVIELGYVPDEALPGLYSDALALVYPSVYEGFGLPVLEAMACGCPVITSGLSSLPEVGGEACLYLDDPSDPEAMAHAMRRLAGDAALRGALRARGLEQARRFSWSASADVAARAFRHALDEPR</sequence>
<dbReference type="PANTHER" id="PTHR46401">
    <property type="entry name" value="GLYCOSYLTRANSFERASE WBBK-RELATED"/>
    <property type="match status" value="1"/>
</dbReference>
<evidence type="ECO:0000313" key="5">
    <source>
        <dbReference type="Proteomes" id="UP000494245"/>
    </source>
</evidence>
<accession>A0A6V8M470</accession>
<keyword evidence="1 4" id="KW-0808">Transferase</keyword>
<dbReference type="InterPro" id="IPR028098">
    <property type="entry name" value="Glyco_trans_4-like_N"/>
</dbReference>
<dbReference type="EC" id="2.4.1.250" evidence="4"/>
<reference evidence="4 5" key="1">
    <citation type="submission" date="2020-04" db="EMBL/GenBank/DDBJ databases">
        <authorList>
            <consortium name="Desulfovibrio sp. FSS-1 genome sequencing consortium"/>
            <person name="Shimoshige H."/>
            <person name="Kobayashi H."/>
            <person name="Maekawa T."/>
        </authorList>
    </citation>
    <scope>NUCLEOTIDE SEQUENCE [LARGE SCALE GENOMIC DNA]</scope>
    <source>
        <strain evidence="4 5">SIID29052-01</strain>
    </source>
</reference>
<evidence type="ECO:0000313" key="4">
    <source>
        <dbReference type="EMBL" id="GFK95205.1"/>
    </source>
</evidence>
<name>A0A6V8M470_9BACT</name>
<dbReference type="Gene3D" id="3.40.50.2000">
    <property type="entry name" value="Glycogen Phosphorylase B"/>
    <property type="match status" value="2"/>
</dbReference>
<dbReference type="RefSeq" id="WP_173086021.1">
    <property type="nucleotide sequence ID" value="NZ_BLTE01000015.1"/>
</dbReference>
<dbReference type="InterPro" id="IPR001296">
    <property type="entry name" value="Glyco_trans_1"/>
</dbReference>
<dbReference type="Proteomes" id="UP000494245">
    <property type="component" value="Unassembled WGS sequence"/>
</dbReference>
<evidence type="ECO:0000256" key="1">
    <source>
        <dbReference type="ARBA" id="ARBA00022679"/>
    </source>
</evidence>
<dbReference type="GO" id="GO:0102710">
    <property type="term" value="F:D-inositol-3-phosphate glycosyltransferase activity"/>
    <property type="evidence" value="ECO:0007669"/>
    <property type="project" value="UniProtKB-EC"/>
</dbReference>
<dbReference type="PANTHER" id="PTHR46401:SF2">
    <property type="entry name" value="GLYCOSYLTRANSFERASE WBBK-RELATED"/>
    <property type="match status" value="1"/>
</dbReference>